<dbReference type="AlphaFoldDB" id="A0A2M6WZH6"/>
<feature type="transmembrane region" description="Helical" evidence="1">
    <location>
        <begin position="113"/>
        <end position="133"/>
    </location>
</feature>
<comment type="caution">
    <text evidence="2">The sequence shown here is derived from an EMBL/GenBank/DDBJ whole genome shotgun (WGS) entry which is preliminary data.</text>
</comment>
<proteinExistence type="predicted"/>
<dbReference type="Proteomes" id="UP000230731">
    <property type="component" value="Unassembled WGS sequence"/>
</dbReference>
<sequence>MAARPKAVLAAPPVVNDTERRTRSDSAFLIAARRVSDRRQRQFFFSTDTVRDVPYVFPGRQTGTSRAADSAETALINRDPAVMCPGEAPIISDSSPAGIVLPPGRIFGSRLGVLGWFNGSLLAIGCLLLAFAVHDLQAWPVGFQRLALVRQQAQAALQRLAAAQSAVAAADLPAGKAAFTDASIQLAQAQADLQIALTSTQRLAAAADVTGTFRDGETLLSAGELLASAGQQLAAGLSLLADSSVIAGGGAAGGQTLTESLAAAKDPFKAAFNGLRQAQVLLRSVRSPLLPAAVRDQAQLAAAQAERGVVGLRAYLTQSDALLTLLGADRQRQYLLVFQNSHELRPTGGFIGSIGLVDIDRGVMENVDVLSVYDPDGQLKEFIAPPHPLSAVTNRWFLRDANWFVDFPTSARKLISFFEKEGGPTPDGVIAVTPYVVRDLVALAGPITMPQYGVTVTAENFWELTQDQVTYSYDREMNRPKQFMADLTPVLMNRLLQDPAVRMRTMATILSAASEKQLLLYFRDEAVQQKMVQAGWAGVFPGSIHTLLAVNTANIAGHKSDQFVDQQLDWDIRVQPDESAEVQLTITRTHRGPEEGVALKVPAAENPAYKDNVVYQRVFPPSGAELLAVEGVTAPGEVPRLVTPVPDLPLVPDADVVEWQRRQRVLSGGTVAGHEAGAAFFAHWMVTSPGESRTVVYRFRVPAALDLPSLFDPASRVEALLVKQPGDERTFARVSLHFPPGVRVAHAVPAAGGTAVSDREFTYRGELKRDTAVGAVLEKQ</sequence>
<evidence type="ECO:0008006" key="4">
    <source>
        <dbReference type="Google" id="ProtNLM"/>
    </source>
</evidence>
<evidence type="ECO:0000256" key="1">
    <source>
        <dbReference type="SAM" id="Phobius"/>
    </source>
</evidence>
<organism evidence="2 3">
    <name type="scientific">Candidatus Andersenbacteria bacterium CG10_big_fil_rev_8_21_14_0_10_54_11</name>
    <dbReference type="NCBI Taxonomy" id="1974485"/>
    <lineage>
        <taxon>Bacteria</taxon>
        <taxon>Candidatus Anderseniibacteriota</taxon>
    </lineage>
</organism>
<keyword evidence="1" id="KW-0812">Transmembrane</keyword>
<keyword evidence="1" id="KW-1133">Transmembrane helix</keyword>
<evidence type="ECO:0000313" key="2">
    <source>
        <dbReference type="EMBL" id="PIT98186.1"/>
    </source>
</evidence>
<gene>
    <name evidence="2" type="ORF">COT71_02110</name>
</gene>
<evidence type="ECO:0000313" key="3">
    <source>
        <dbReference type="Proteomes" id="UP000230731"/>
    </source>
</evidence>
<dbReference type="EMBL" id="PEZP01000025">
    <property type="protein sequence ID" value="PIT98186.1"/>
    <property type="molecule type" value="Genomic_DNA"/>
</dbReference>
<name>A0A2M6WZH6_9BACT</name>
<dbReference type="Pfam" id="PF13196">
    <property type="entry name" value="DUF4012"/>
    <property type="match status" value="1"/>
</dbReference>
<accession>A0A2M6WZH6</accession>
<protein>
    <recommendedName>
        <fullName evidence="4">DUF4012 domain-containing protein</fullName>
    </recommendedName>
</protein>
<reference evidence="3" key="1">
    <citation type="submission" date="2017-09" db="EMBL/GenBank/DDBJ databases">
        <title>Depth-based differentiation of microbial function through sediment-hosted aquifers and enrichment of novel symbionts in the deep terrestrial subsurface.</title>
        <authorList>
            <person name="Probst A.J."/>
            <person name="Ladd B."/>
            <person name="Jarett J.K."/>
            <person name="Geller-Mcgrath D.E."/>
            <person name="Sieber C.M.K."/>
            <person name="Emerson J.B."/>
            <person name="Anantharaman K."/>
            <person name="Thomas B.C."/>
            <person name="Malmstrom R."/>
            <person name="Stieglmeier M."/>
            <person name="Klingl A."/>
            <person name="Woyke T."/>
            <person name="Ryan C.M."/>
            <person name="Banfield J.F."/>
        </authorList>
    </citation>
    <scope>NUCLEOTIDE SEQUENCE [LARGE SCALE GENOMIC DNA]</scope>
</reference>
<dbReference type="InterPro" id="IPR025101">
    <property type="entry name" value="DUF4012"/>
</dbReference>
<keyword evidence="1" id="KW-0472">Membrane</keyword>